<dbReference type="InterPro" id="IPR036388">
    <property type="entry name" value="WH-like_DNA-bd_sf"/>
</dbReference>
<evidence type="ECO:0000256" key="1">
    <source>
        <dbReference type="ARBA" id="ARBA00023015"/>
    </source>
</evidence>
<dbReference type="GO" id="GO:0016987">
    <property type="term" value="F:sigma factor activity"/>
    <property type="evidence" value="ECO:0007669"/>
    <property type="project" value="UniProtKB-KW"/>
</dbReference>
<dbReference type="AlphaFoldDB" id="M1ZF92"/>
<dbReference type="PANTHER" id="PTHR30603:SF47">
    <property type="entry name" value="RNA POLYMERASE SIGMA FACTOR SIGD, CHLOROPLASTIC"/>
    <property type="match status" value="1"/>
</dbReference>
<dbReference type="SUPFAM" id="SSF88946">
    <property type="entry name" value="Sigma2 domain of RNA polymerase sigma factors"/>
    <property type="match status" value="1"/>
</dbReference>
<dbReference type="InterPro" id="IPR007627">
    <property type="entry name" value="RNA_pol_sigma70_r2"/>
</dbReference>
<evidence type="ECO:0000259" key="6">
    <source>
        <dbReference type="Pfam" id="PF04545"/>
    </source>
</evidence>
<dbReference type="CDD" id="cd06171">
    <property type="entry name" value="Sigma70_r4"/>
    <property type="match status" value="1"/>
</dbReference>
<evidence type="ECO:0000259" key="5">
    <source>
        <dbReference type="Pfam" id="PF04542"/>
    </source>
</evidence>
<feature type="domain" description="RNA polymerase sigma-70 region 4" evidence="6">
    <location>
        <begin position="210"/>
        <end position="261"/>
    </location>
</feature>
<dbReference type="InterPro" id="IPR050239">
    <property type="entry name" value="Sigma-70_RNA_pol_init_factors"/>
</dbReference>
<gene>
    <name evidence="7" type="ORF">CUESP1_0143</name>
</gene>
<evidence type="ECO:0000256" key="4">
    <source>
        <dbReference type="ARBA" id="ARBA00023163"/>
    </source>
</evidence>
<dbReference type="InterPro" id="IPR014284">
    <property type="entry name" value="RNA_pol_sigma-70_dom"/>
</dbReference>
<accession>M1ZF92</accession>
<dbReference type="NCBIfam" id="TIGR02937">
    <property type="entry name" value="sigma70-ECF"/>
    <property type="match status" value="1"/>
</dbReference>
<keyword evidence="1" id="KW-0805">Transcription regulation</keyword>
<keyword evidence="4" id="KW-0804">Transcription</keyword>
<dbReference type="EMBL" id="LT669839">
    <property type="protein sequence ID" value="SHD75542.1"/>
    <property type="molecule type" value="Genomic_DNA"/>
</dbReference>
<dbReference type="OrthoDB" id="9809557at2"/>
<dbReference type="SUPFAM" id="SSF88659">
    <property type="entry name" value="Sigma3 and sigma4 domains of RNA polymerase sigma factors"/>
    <property type="match status" value="1"/>
</dbReference>
<sequence length="276" mass="32533">MKAEHLELREKNYISNEELVALYKKNKDINIRNKIIVNNIGLIYSAARKRMKNPTCYTLEDLVQEGVIGMMKGIERFDTTRDTSFSTYVYYWIVQQMDRALMNNGYMVRLPAYIYEKINSLSAVENNYMAKNEEIDLKELCNEANMTEQEYFLIHYYKKNYSNFTSLNSIINTDSDENYVELQDYIPCQDISVEDIIISESLKEQLIEILNTLSPKEKEVLELRFGLNGNDPLTLEAIGNKYDLTRERIRQIENKALKKLKRLNSRKGLKDYLLEY</sequence>
<evidence type="ECO:0000313" key="7">
    <source>
        <dbReference type="EMBL" id="SHD75542.1"/>
    </source>
</evidence>
<dbReference type="RefSeq" id="WP_005586990.1">
    <property type="nucleotide sequence ID" value="NZ_LT669839.1"/>
</dbReference>
<dbReference type="Proteomes" id="UP000245423">
    <property type="component" value="Chromosome 1"/>
</dbReference>
<dbReference type="InterPro" id="IPR013325">
    <property type="entry name" value="RNA_pol_sigma_r2"/>
</dbReference>
<reference evidence="7 8" key="1">
    <citation type="submission" date="2016-11" db="EMBL/GenBank/DDBJ databases">
        <authorList>
            <person name="Manzoor S."/>
        </authorList>
    </citation>
    <scope>NUCLEOTIDE SEQUENCE [LARGE SCALE GENOMIC DNA]</scope>
    <source>
        <strain evidence="7">Clostridium ultunense strain Esp</strain>
    </source>
</reference>
<dbReference type="PANTHER" id="PTHR30603">
    <property type="entry name" value="RNA POLYMERASE SIGMA FACTOR RPO"/>
    <property type="match status" value="1"/>
</dbReference>
<dbReference type="InterPro" id="IPR000943">
    <property type="entry name" value="RNA_pol_sigma70"/>
</dbReference>
<dbReference type="Pfam" id="PF04545">
    <property type="entry name" value="Sigma70_r4"/>
    <property type="match status" value="1"/>
</dbReference>
<evidence type="ECO:0000313" key="8">
    <source>
        <dbReference type="Proteomes" id="UP000245423"/>
    </source>
</evidence>
<dbReference type="HOGENOM" id="CLU_014793_3_5_9"/>
<protein>
    <submittedName>
        <fullName evidence="7">RNA polymerase sigma factor</fullName>
    </submittedName>
</protein>
<keyword evidence="8" id="KW-1185">Reference proteome</keyword>
<evidence type="ECO:0000256" key="3">
    <source>
        <dbReference type="ARBA" id="ARBA00023125"/>
    </source>
</evidence>
<dbReference type="Gene3D" id="1.10.10.10">
    <property type="entry name" value="Winged helix-like DNA-binding domain superfamily/Winged helix DNA-binding domain"/>
    <property type="match status" value="1"/>
</dbReference>
<dbReference type="Pfam" id="PF04542">
    <property type="entry name" value="Sigma70_r2"/>
    <property type="match status" value="1"/>
</dbReference>
<feature type="domain" description="RNA polymerase sigma-70 region 2" evidence="5">
    <location>
        <begin position="39"/>
        <end position="101"/>
    </location>
</feature>
<dbReference type="GO" id="GO:0003677">
    <property type="term" value="F:DNA binding"/>
    <property type="evidence" value="ECO:0007669"/>
    <property type="project" value="UniProtKB-KW"/>
</dbReference>
<dbReference type="InterPro" id="IPR013324">
    <property type="entry name" value="RNA_pol_sigma_r3/r4-like"/>
</dbReference>
<dbReference type="GO" id="GO:0006352">
    <property type="term" value="P:DNA-templated transcription initiation"/>
    <property type="evidence" value="ECO:0007669"/>
    <property type="project" value="InterPro"/>
</dbReference>
<proteinExistence type="predicted"/>
<dbReference type="PRINTS" id="PR00046">
    <property type="entry name" value="SIGMA70FCT"/>
</dbReference>
<evidence type="ECO:0000256" key="2">
    <source>
        <dbReference type="ARBA" id="ARBA00023082"/>
    </source>
</evidence>
<keyword evidence="2" id="KW-0731">Sigma factor</keyword>
<organism evidence="7 8">
    <name type="scientific">[Clostridium] ultunense Esp</name>
    <dbReference type="NCBI Taxonomy" id="1288971"/>
    <lineage>
        <taxon>Bacteria</taxon>
        <taxon>Bacillati</taxon>
        <taxon>Bacillota</taxon>
        <taxon>Tissierellia</taxon>
        <taxon>Tissierellales</taxon>
        <taxon>Tepidimicrobiaceae</taxon>
        <taxon>Schnuerera</taxon>
    </lineage>
</organism>
<dbReference type="PIRSF" id="PIRSF000770">
    <property type="entry name" value="RNA_pol_sigma-SigE/K"/>
    <property type="match status" value="1"/>
</dbReference>
<dbReference type="InterPro" id="IPR007630">
    <property type="entry name" value="RNA_pol_sigma70_r4"/>
</dbReference>
<keyword evidence="3" id="KW-0238">DNA-binding</keyword>
<name>M1ZF92_9FIRM</name>
<dbReference type="Gene3D" id="1.20.120.1810">
    <property type="match status" value="1"/>
</dbReference>